<organism evidence="2 3">
    <name type="scientific">Clostridium senegalense</name>
    <dbReference type="NCBI Taxonomy" id="1465809"/>
    <lineage>
        <taxon>Bacteria</taxon>
        <taxon>Bacillati</taxon>
        <taxon>Bacillota</taxon>
        <taxon>Clostridia</taxon>
        <taxon>Eubacteriales</taxon>
        <taxon>Clostridiaceae</taxon>
        <taxon>Clostridium</taxon>
    </lineage>
</organism>
<dbReference type="Proteomes" id="UP000481872">
    <property type="component" value="Unassembled WGS sequence"/>
</dbReference>
<gene>
    <name evidence="2" type="ORF">G3M99_09265</name>
</gene>
<accession>A0A6M0H436</accession>
<evidence type="ECO:0000313" key="3">
    <source>
        <dbReference type="Proteomes" id="UP000481872"/>
    </source>
</evidence>
<keyword evidence="1" id="KW-0812">Transmembrane</keyword>
<dbReference type="EMBL" id="JAAGPU010000015">
    <property type="protein sequence ID" value="NEU05038.1"/>
    <property type="molecule type" value="Genomic_DNA"/>
</dbReference>
<keyword evidence="1" id="KW-1133">Transmembrane helix</keyword>
<comment type="caution">
    <text evidence="2">The sequence shown here is derived from an EMBL/GenBank/DDBJ whole genome shotgun (WGS) entry which is preliminary data.</text>
</comment>
<reference evidence="2 3" key="1">
    <citation type="submission" date="2020-02" db="EMBL/GenBank/DDBJ databases">
        <title>Genome assembly of a novel Clostridium senegalense strain.</title>
        <authorList>
            <person name="Gupta T.B."/>
            <person name="Jauregui R."/>
            <person name="Maclean P."/>
            <person name="Nawarathana A."/>
            <person name="Brightwell G."/>
        </authorList>
    </citation>
    <scope>NUCLEOTIDE SEQUENCE [LARGE SCALE GENOMIC DNA]</scope>
    <source>
        <strain evidence="2 3">AGRFS4</strain>
    </source>
</reference>
<evidence type="ECO:0000256" key="1">
    <source>
        <dbReference type="SAM" id="Phobius"/>
    </source>
</evidence>
<feature type="transmembrane region" description="Helical" evidence="1">
    <location>
        <begin position="6"/>
        <end position="22"/>
    </location>
</feature>
<dbReference type="RefSeq" id="WP_199869961.1">
    <property type="nucleotide sequence ID" value="NZ_JAAGPU010000015.1"/>
</dbReference>
<dbReference type="AlphaFoldDB" id="A0A6M0H436"/>
<protein>
    <submittedName>
        <fullName evidence="2">Uncharacterized protein</fullName>
    </submittedName>
</protein>
<evidence type="ECO:0000313" key="2">
    <source>
        <dbReference type="EMBL" id="NEU05038.1"/>
    </source>
</evidence>
<keyword evidence="1" id="KW-0472">Membrane</keyword>
<keyword evidence="3" id="KW-1185">Reference proteome</keyword>
<sequence>MNNFERLIFVLVVGILILALIGKIEEKDREKKEDLEIKAEIKRNNKKYIMKFTDSLRYISGFKDKGKAMLQSMILMDNEIQFVFSEMTKIIKADNIKNIYVSNEEYISEKMPGQKAIIFDEEESVTKHKKKMLREFIMIECIYNNYETTVVIEGIDVESKVYSLRFVYM</sequence>
<proteinExistence type="predicted"/>
<name>A0A6M0H436_9CLOT</name>